<accession>A0A8C0HGF0</accession>
<sequence length="148" mass="16542">NPIQDSRGKGKETEAQKSECGFVGLLAKQSGEQTLLQNCFWTSKYQRECLCHRGSSFLPEKICMDWHQLCDLLPSLPPSSGHQQGFCTMCIMEAHVNEVLHSSVSAIQPSAVIRTGEHFQLGRLEDAYKFLRYTVDAMQRACLSGSSE</sequence>
<protein>
    <submittedName>
        <fullName evidence="1">Uncharacterized protein</fullName>
    </submittedName>
</protein>
<proteinExistence type="predicted"/>
<reference evidence="1" key="1">
    <citation type="submission" date="2025-08" db="UniProtKB">
        <authorList>
            <consortium name="Ensembl"/>
        </authorList>
    </citation>
    <scope>IDENTIFICATION</scope>
</reference>
<name>A0A8C0HGF0_9AVES</name>
<organism evidence="1 2">
    <name type="scientific">Buteo japonicus</name>
    <dbReference type="NCBI Taxonomy" id="224669"/>
    <lineage>
        <taxon>Eukaryota</taxon>
        <taxon>Metazoa</taxon>
        <taxon>Chordata</taxon>
        <taxon>Craniata</taxon>
        <taxon>Vertebrata</taxon>
        <taxon>Euteleostomi</taxon>
        <taxon>Archelosauria</taxon>
        <taxon>Archosauria</taxon>
        <taxon>Dinosauria</taxon>
        <taxon>Saurischia</taxon>
        <taxon>Theropoda</taxon>
        <taxon>Coelurosauria</taxon>
        <taxon>Aves</taxon>
        <taxon>Neognathae</taxon>
        <taxon>Neoaves</taxon>
        <taxon>Telluraves</taxon>
        <taxon>Accipitrimorphae</taxon>
        <taxon>Accipitriformes</taxon>
        <taxon>Accipitridae</taxon>
        <taxon>Accipitrinae</taxon>
        <taxon>Buteo</taxon>
    </lineage>
</organism>
<evidence type="ECO:0000313" key="2">
    <source>
        <dbReference type="Proteomes" id="UP000694555"/>
    </source>
</evidence>
<dbReference type="Ensembl" id="ENSBJAT00000006850.1">
    <property type="protein sequence ID" value="ENSBJAP00000006653.1"/>
    <property type="gene ID" value="ENSBJAG00000004755.1"/>
</dbReference>
<reference evidence="1" key="2">
    <citation type="submission" date="2025-09" db="UniProtKB">
        <authorList>
            <consortium name="Ensembl"/>
        </authorList>
    </citation>
    <scope>IDENTIFICATION</scope>
</reference>
<evidence type="ECO:0000313" key="1">
    <source>
        <dbReference type="Ensembl" id="ENSBJAP00000006653.1"/>
    </source>
</evidence>
<dbReference type="Proteomes" id="UP000694555">
    <property type="component" value="Unplaced"/>
</dbReference>
<keyword evidence="2" id="KW-1185">Reference proteome</keyword>
<dbReference type="AlphaFoldDB" id="A0A8C0HGF0"/>